<dbReference type="RefSeq" id="WP_163915158.1">
    <property type="nucleotide sequence ID" value="NZ_JAAGWD010000004.1"/>
</dbReference>
<feature type="transmembrane region" description="Helical" evidence="1">
    <location>
        <begin position="99"/>
        <end position="121"/>
    </location>
</feature>
<comment type="caution">
    <text evidence="2">The sequence shown here is derived from an EMBL/GenBank/DDBJ whole genome shotgun (WGS) entry which is preliminary data.</text>
</comment>
<accession>A0A6B3LXW3</accession>
<dbReference type="EMBL" id="JAAGWD010000004">
    <property type="protein sequence ID" value="NEM98274.1"/>
    <property type="molecule type" value="Genomic_DNA"/>
</dbReference>
<dbReference type="PANTHER" id="PTHR34821:SF2">
    <property type="entry name" value="INNER MEMBRANE PROTEIN YDCZ"/>
    <property type="match status" value="1"/>
</dbReference>
<sequence length="128" mass="13852">MKELYFAIAIFAGLAITVQTGINSQLSIVTRNPVLTALISFVVGTAALLLYLLFSDRNALLQPVSVQAKWWLYTGGLLGALYVSTIVVIAPRLGAATTLGFVVASQLIFAVIFDQFGWLGFRCARCLH</sequence>
<proteinExistence type="predicted"/>
<dbReference type="AlphaFoldDB" id="A0A6B3LXW3"/>
<keyword evidence="1" id="KW-0812">Transmembrane</keyword>
<keyword evidence="1" id="KW-0472">Membrane</keyword>
<gene>
    <name evidence="2" type="ORF">GXP69_11255</name>
</gene>
<evidence type="ECO:0000313" key="2">
    <source>
        <dbReference type="EMBL" id="NEM98274.1"/>
    </source>
</evidence>
<keyword evidence="1" id="KW-1133">Transmembrane helix</keyword>
<dbReference type="InterPro" id="IPR006750">
    <property type="entry name" value="YdcZ"/>
</dbReference>
<evidence type="ECO:0000256" key="1">
    <source>
        <dbReference type="SAM" id="Phobius"/>
    </source>
</evidence>
<name>A0A6B3LXW3_9BACT</name>
<protein>
    <submittedName>
        <fullName evidence="2">DMT family transporter</fullName>
    </submittedName>
</protein>
<dbReference type="PANTHER" id="PTHR34821">
    <property type="entry name" value="INNER MEMBRANE PROTEIN YDCZ"/>
    <property type="match status" value="1"/>
</dbReference>
<feature type="transmembrane region" description="Helical" evidence="1">
    <location>
        <begin position="70"/>
        <end position="93"/>
    </location>
</feature>
<reference evidence="2 3" key="1">
    <citation type="submission" date="2020-02" db="EMBL/GenBank/DDBJ databases">
        <authorList>
            <person name="Kim M.K."/>
        </authorList>
    </citation>
    <scope>NUCLEOTIDE SEQUENCE [LARGE SCALE GENOMIC DNA]</scope>
    <source>
        <strain evidence="2 3">BT327</strain>
    </source>
</reference>
<feature type="transmembrane region" description="Helical" evidence="1">
    <location>
        <begin position="34"/>
        <end position="54"/>
    </location>
</feature>
<dbReference type="Proteomes" id="UP000474777">
    <property type="component" value="Unassembled WGS sequence"/>
</dbReference>
<keyword evidence="3" id="KW-1185">Reference proteome</keyword>
<dbReference type="GO" id="GO:0005886">
    <property type="term" value="C:plasma membrane"/>
    <property type="evidence" value="ECO:0007669"/>
    <property type="project" value="TreeGrafter"/>
</dbReference>
<organism evidence="2 3">
    <name type="scientific">Pontibacter burrus</name>
    <dbReference type="NCBI Taxonomy" id="2704466"/>
    <lineage>
        <taxon>Bacteria</taxon>
        <taxon>Pseudomonadati</taxon>
        <taxon>Bacteroidota</taxon>
        <taxon>Cytophagia</taxon>
        <taxon>Cytophagales</taxon>
        <taxon>Hymenobacteraceae</taxon>
        <taxon>Pontibacter</taxon>
    </lineage>
</organism>
<evidence type="ECO:0000313" key="3">
    <source>
        <dbReference type="Proteomes" id="UP000474777"/>
    </source>
</evidence>
<dbReference type="Pfam" id="PF04657">
    <property type="entry name" value="DMT_YdcZ"/>
    <property type="match status" value="1"/>
</dbReference>